<dbReference type="Proteomes" id="UP000195402">
    <property type="component" value="Unassembled WGS sequence"/>
</dbReference>
<organism evidence="4 5">
    <name type="scientific">Macleaya cordata</name>
    <name type="common">Five-seeded plume-poppy</name>
    <name type="synonym">Bocconia cordata</name>
    <dbReference type="NCBI Taxonomy" id="56857"/>
    <lineage>
        <taxon>Eukaryota</taxon>
        <taxon>Viridiplantae</taxon>
        <taxon>Streptophyta</taxon>
        <taxon>Embryophyta</taxon>
        <taxon>Tracheophyta</taxon>
        <taxon>Spermatophyta</taxon>
        <taxon>Magnoliopsida</taxon>
        <taxon>Ranunculales</taxon>
        <taxon>Papaveraceae</taxon>
        <taxon>Papaveroideae</taxon>
        <taxon>Macleaya</taxon>
    </lineage>
</organism>
<dbReference type="FunFam" id="3.30.420.10:FF:000054">
    <property type="entry name" value="Werner Syndrome-like exonuclease"/>
    <property type="match status" value="1"/>
</dbReference>
<dbReference type="InterPro" id="IPR012337">
    <property type="entry name" value="RNaseH-like_sf"/>
</dbReference>
<dbReference type="PANTHER" id="PTHR13620">
    <property type="entry name" value="3-5 EXONUCLEASE"/>
    <property type="match status" value="1"/>
</dbReference>
<sequence length="212" mass="24255">MSIGIEDYDYFSSDIQQGYSVKFYDDQVTTIVTENASAVDDWISRIYRDFNSILNHLIVGLDIEWRPTFNRNTRYKVAILQLCVGRRCLIIQLLYADYIPRSLVQFLGNPSFTFVGVGIDDDVQKLVADYGLEVANTADLRISAANRFNMKQLKNAGLKTLAEMVLGEEIEKPRRITTSNWSVDYLNDDQILYACLDAYVSFKIGRVLMSPF</sequence>
<dbReference type="OMA" id="WIANIRH"/>
<reference evidence="4 5" key="1">
    <citation type="journal article" date="2017" name="Mol. Plant">
        <title>The Genome of Medicinal Plant Macleaya cordata Provides New Insights into Benzylisoquinoline Alkaloids Metabolism.</title>
        <authorList>
            <person name="Liu X."/>
            <person name="Liu Y."/>
            <person name="Huang P."/>
            <person name="Ma Y."/>
            <person name="Qing Z."/>
            <person name="Tang Q."/>
            <person name="Cao H."/>
            <person name="Cheng P."/>
            <person name="Zheng Y."/>
            <person name="Yuan Z."/>
            <person name="Zhou Y."/>
            <person name="Liu J."/>
            <person name="Tang Z."/>
            <person name="Zhuo Y."/>
            <person name="Zhang Y."/>
            <person name="Yu L."/>
            <person name="Huang J."/>
            <person name="Yang P."/>
            <person name="Peng Q."/>
            <person name="Zhang J."/>
            <person name="Jiang W."/>
            <person name="Zhang Z."/>
            <person name="Lin K."/>
            <person name="Ro D.K."/>
            <person name="Chen X."/>
            <person name="Xiong X."/>
            <person name="Shang Y."/>
            <person name="Huang S."/>
            <person name="Zeng J."/>
        </authorList>
    </citation>
    <scope>NUCLEOTIDE SEQUENCE [LARGE SCALE GENOMIC DNA]</scope>
    <source>
        <strain evidence="5">cv. BLH2017</strain>
        <tissue evidence="4">Root</tissue>
    </source>
</reference>
<dbReference type="Pfam" id="PF01612">
    <property type="entry name" value="DNA_pol_A_exo1"/>
    <property type="match status" value="1"/>
</dbReference>
<keyword evidence="5" id="KW-1185">Reference proteome</keyword>
<comment type="caution">
    <text evidence="4">The sequence shown here is derived from an EMBL/GenBank/DDBJ whole genome shotgun (WGS) entry which is preliminary data.</text>
</comment>
<gene>
    <name evidence="4" type="ORF">BVC80_1587g12</name>
</gene>
<dbReference type="GO" id="GO:0005634">
    <property type="term" value="C:nucleus"/>
    <property type="evidence" value="ECO:0007669"/>
    <property type="project" value="TreeGrafter"/>
</dbReference>
<evidence type="ECO:0000313" key="5">
    <source>
        <dbReference type="Proteomes" id="UP000195402"/>
    </source>
</evidence>
<dbReference type="InterPro" id="IPR036397">
    <property type="entry name" value="RNaseH_sf"/>
</dbReference>
<dbReference type="PANTHER" id="PTHR13620:SF105">
    <property type="entry name" value="OS01G0737700 PROTEIN"/>
    <property type="match status" value="1"/>
</dbReference>
<dbReference type="FunCoup" id="A0A200QLE7">
    <property type="interactions" value="63"/>
</dbReference>
<dbReference type="GO" id="GO:0006139">
    <property type="term" value="P:nucleobase-containing compound metabolic process"/>
    <property type="evidence" value="ECO:0007669"/>
    <property type="project" value="InterPro"/>
</dbReference>
<evidence type="ECO:0000313" key="4">
    <source>
        <dbReference type="EMBL" id="OVA11290.1"/>
    </source>
</evidence>
<dbReference type="SUPFAM" id="SSF53098">
    <property type="entry name" value="Ribonuclease H-like"/>
    <property type="match status" value="1"/>
</dbReference>
<evidence type="ECO:0000256" key="2">
    <source>
        <dbReference type="ARBA" id="ARBA00022801"/>
    </source>
</evidence>
<dbReference type="EMBL" id="MVGT01001713">
    <property type="protein sequence ID" value="OVA11290.1"/>
    <property type="molecule type" value="Genomic_DNA"/>
</dbReference>
<dbReference type="GO" id="GO:0005737">
    <property type="term" value="C:cytoplasm"/>
    <property type="evidence" value="ECO:0007669"/>
    <property type="project" value="TreeGrafter"/>
</dbReference>
<protein>
    <submittedName>
        <fullName evidence="4">3'-5' exonuclease domain</fullName>
    </submittedName>
</protein>
<accession>A0A200QLE7</accession>
<keyword evidence="2" id="KW-0378">Hydrolase</keyword>
<dbReference type="STRING" id="56857.A0A200QLE7"/>
<dbReference type="InterPro" id="IPR051132">
    <property type="entry name" value="3-5_Exonuclease_domain"/>
</dbReference>
<dbReference type="CDD" id="cd06141">
    <property type="entry name" value="WRN_exo"/>
    <property type="match status" value="1"/>
</dbReference>
<dbReference type="GO" id="GO:0008408">
    <property type="term" value="F:3'-5' exonuclease activity"/>
    <property type="evidence" value="ECO:0007669"/>
    <property type="project" value="InterPro"/>
</dbReference>
<dbReference type="AlphaFoldDB" id="A0A200QLE7"/>
<keyword evidence="1" id="KW-0540">Nuclease</keyword>
<dbReference type="InParanoid" id="A0A200QLE7"/>
<dbReference type="SMART" id="SM00474">
    <property type="entry name" value="35EXOc"/>
    <property type="match status" value="1"/>
</dbReference>
<name>A0A200QLE7_MACCD</name>
<dbReference type="InterPro" id="IPR002562">
    <property type="entry name" value="3'-5'_exonuclease_dom"/>
</dbReference>
<evidence type="ECO:0000259" key="3">
    <source>
        <dbReference type="SMART" id="SM00474"/>
    </source>
</evidence>
<dbReference type="Gene3D" id="3.30.420.10">
    <property type="entry name" value="Ribonuclease H-like superfamily/Ribonuclease H"/>
    <property type="match status" value="1"/>
</dbReference>
<feature type="domain" description="3'-5' exonuclease" evidence="3">
    <location>
        <begin position="30"/>
        <end position="212"/>
    </location>
</feature>
<evidence type="ECO:0000256" key="1">
    <source>
        <dbReference type="ARBA" id="ARBA00022722"/>
    </source>
</evidence>
<dbReference type="GO" id="GO:0003676">
    <property type="term" value="F:nucleic acid binding"/>
    <property type="evidence" value="ECO:0007669"/>
    <property type="project" value="InterPro"/>
</dbReference>
<proteinExistence type="predicted"/>
<dbReference type="OrthoDB" id="1920326at2759"/>
<keyword evidence="4" id="KW-0269">Exonuclease</keyword>